<proteinExistence type="predicted"/>
<evidence type="ECO:0000256" key="1">
    <source>
        <dbReference type="SAM" id="MobiDB-lite"/>
    </source>
</evidence>
<dbReference type="InterPro" id="IPR009646">
    <property type="entry name" value="Root_cap"/>
</dbReference>
<feature type="compositionally biased region" description="Pro residues" evidence="1">
    <location>
        <begin position="56"/>
        <end position="127"/>
    </location>
</feature>
<dbReference type="Gramene" id="evm.model.01.282">
    <property type="protein sequence ID" value="cds.evm.model.01.282"/>
    <property type="gene ID" value="evm.TU.01.282"/>
</dbReference>
<feature type="chain" id="PRO_5030604508" evidence="2">
    <location>
        <begin position="25"/>
        <end position="420"/>
    </location>
</feature>
<sequence>MTQYSPHLIVVALLLGLLHIMVAAAPTPYPTTPEIPYPPTIPTTPTPTAPSGTLPTPSPYPPTSPTTSPPATPSPKAPKPSPFIPKPQKPSPSTPSPATPSPKRPKPSPSTPKHPKPSPSPATPSPYPSTSLTTQVTKNTETITFYSKTPNAITCNTFSKTPNTINAISHHSNTITIDTLSNTPKTITTECDQPGAVCQDPRFIGGDGITFYFHGKKDHDFCLLSDSNLHINAHFIGKRNSNMKRDFTWVQSIGILFGKHQLSIGALKTDTWDDSVDRLFITFDGEPIILPESKGARWQSNNVPSIFVVRGVDTNNVMVEVDRILRITVKVVPITEEDSRIHNYGQTYRPDYISRVNVGAKMPVMGGERDFKTSNLFATDCVVARFKGINNKEEDTLEGLELPSLSCGSGINGQGVVCKK</sequence>
<dbReference type="Proteomes" id="UP000596661">
    <property type="component" value="Chromosome 1"/>
</dbReference>
<feature type="region of interest" description="Disordered" evidence="1">
    <location>
        <begin position="34"/>
        <end position="134"/>
    </location>
</feature>
<reference evidence="3" key="1">
    <citation type="submission" date="2018-11" db="EMBL/GenBank/DDBJ databases">
        <authorList>
            <person name="Grassa J C."/>
        </authorList>
    </citation>
    <scope>NUCLEOTIDE SEQUENCE [LARGE SCALE GENOMIC DNA]</scope>
</reference>
<evidence type="ECO:0000256" key="2">
    <source>
        <dbReference type="SAM" id="SignalP"/>
    </source>
</evidence>
<dbReference type="AlphaFoldDB" id="A0A803NMR9"/>
<organism evidence="3 4">
    <name type="scientific">Cannabis sativa</name>
    <name type="common">Hemp</name>
    <name type="synonym">Marijuana</name>
    <dbReference type="NCBI Taxonomy" id="3483"/>
    <lineage>
        <taxon>Eukaryota</taxon>
        <taxon>Viridiplantae</taxon>
        <taxon>Streptophyta</taxon>
        <taxon>Embryophyta</taxon>
        <taxon>Tracheophyta</taxon>
        <taxon>Spermatophyta</taxon>
        <taxon>Magnoliopsida</taxon>
        <taxon>eudicotyledons</taxon>
        <taxon>Gunneridae</taxon>
        <taxon>Pentapetalae</taxon>
        <taxon>rosids</taxon>
        <taxon>fabids</taxon>
        <taxon>Rosales</taxon>
        <taxon>Cannabaceae</taxon>
        <taxon>Cannabis</taxon>
    </lineage>
</organism>
<feature type="signal peptide" evidence="2">
    <location>
        <begin position="1"/>
        <end position="24"/>
    </location>
</feature>
<dbReference type="Pfam" id="PF06830">
    <property type="entry name" value="Root_cap"/>
    <property type="match status" value="1"/>
</dbReference>
<keyword evidence="4" id="KW-1185">Reference proteome</keyword>
<dbReference type="EnsemblPlants" id="evm.model.01.282">
    <property type="protein sequence ID" value="cds.evm.model.01.282"/>
    <property type="gene ID" value="evm.TU.01.282"/>
</dbReference>
<dbReference type="PRINTS" id="PR01217">
    <property type="entry name" value="PRICHEXTENSN"/>
</dbReference>
<dbReference type="PANTHER" id="PTHR31656">
    <property type="entry name" value="ROOT CAP DOMAIN-CONTAINING PROTEIN"/>
    <property type="match status" value="1"/>
</dbReference>
<reference evidence="3" key="2">
    <citation type="submission" date="2021-03" db="UniProtKB">
        <authorList>
            <consortium name="EnsemblPlants"/>
        </authorList>
    </citation>
    <scope>IDENTIFICATION</scope>
</reference>
<keyword evidence="2" id="KW-0732">Signal</keyword>
<name>A0A803NMR9_CANSA</name>
<evidence type="ECO:0000313" key="3">
    <source>
        <dbReference type="EnsemblPlants" id="cds.evm.model.01.282"/>
    </source>
</evidence>
<evidence type="ECO:0000313" key="4">
    <source>
        <dbReference type="Proteomes" id="UP000596661"/>
    </source>
</evidence>
<protein>
    <submittedName>
        <fullName evidence="3">Uncharacterized protein</fullName>
    </submittedName>
</protein>
<dbReference type="EMBL" id="UZAU01000008">
    <property type="status" value="NOT_ANNOTATED_CDS"/>
    <property type="molecule type" value="Genomic_DNA"/>
</dbReference>
<accession>A0A803NMR9</accession>
<feature type="compositionally biased region" description="Pro residues" evidence="1">
    <location>
        <begin position="34"/>
        <end position="48"/>
    </location>
</feature>